<gene>
    <name evidence="2" type="ORF">EI684_05640</name>
</gene>
<reference evidence="2 3" key="1">
    <citation type="submission" date="2018-12" db="EMBL/GenBank/DDBJ databases">
        <title>Genome Sequence of Candidatus Viridilinea halotolerans isolated from saline sulfide-rich spring.</title>
        <authorList>
            <person name="Grouzdev D.S."/>
            <person name="Burganskaya E.I."/>
            <person name="Krutkina M.S."/>
            <person name="Sukhacheva M.V."/>
            <person name="Gorlenko V.M."/>
        </authorList>
    </citation>
    <scope>NUCLEOTIDE SEQUENCE [LARGE SCALE GENOMIC DNA]</scope>
    <source>
        <strain evidence="2">Chok-6</strain>
    </source>
</reference>
<protein>
    <submittedName>
        <fullName evidence="2">DUF58 domain-containing protein</fullName>
    </submittedName>
</protein>
<dbReference type="Proteomes" id="UP000280307">
    <property type="component" value="Unassembled WGS sequence"/>
</dbReference>
<name>A0A426U519_9CHLR</name>
<feature type="domain" description="DUF58" evidence="1">
    <location>
        <begin position="49"/>
        <end position="256"/>
    </location>
</feature>
<dbReference type="AlphaFoldDB" id="A0A426U519"/>
<dbReference type="SUPFAM" id="SSF53300">
    <property type="entry name" value="vWA-like"/>
    <property type="match status" value="1"/>
</dbReference>
<comment type="caution">
    <text evidence="2">The sequence shown here is derived from an EMBL/GenBank/DDBJ whole genome shotgun (WGS) entry which is preliminary data.</text>
</comment>
<proteinExistence type="predicted"/>
<evidence type="ECO:0000259" key="1">
    <source>
        <dbReference type="Pfam" id="PF01882"/>
    </source>
</evidence>
<accession>A0A426U519</accession>
<dbReference type="PANTHER" id="PTHR33608:SF7">
    <property type="entry name" value="DUF58 DOMAIN-CONTAINING PROTEIN"/>
    <property type="match status" value="1"/>
</dbReference>
<dbReference type="PANTHER" id="PTHR33608">
    <property type="entry name" value="BLL2464 PROTEIN"/>
    <property type="match status" value="1"/>
</dbReference>
<evidence type="ECO:0000313" key="3">
    <source>
        <dbReference type="Proteomes" id="UP000280307"/>
    </source>
</evidence>
<dbReference type="InterPro" id="IPR036465">
    <property type="entry name" value="vWFA_dom_sf"/>
</dbReference>
<sequence>MTTNNTPLLSPAFLRQLDRLSLLTRRAMVGALQGERRSPRRGASVEFADFRPYTPGDDIRQIDWNLYARLERVFLKLFVAEEELSIHLLLDTSGSMEWGEPNKFHYAKQVAAAFGYIALANLDRVGVSSCISDGSAAQLTSVRGKRGAIPLFHFLQNMTARGSGDLAKICRRYSQTARTPGPLLLCSDLFDAGWREALTALASRNFEVTVMHILAPQERNPAIEGDFRLIDLEGGPSVEISADLDLLRRYAQTLATWQSEIERFCHGRGMSYIQVDTAMPIEEFVLGRMRSQNVLK</sequence>
<dbReference type="Pfam" id="PF01882">
    <property type="entry name" value="DUF58"/>
    <property type="match status" value="1"/>
</dbReference>
<evidence type="ECO:0000313" key="2">
    <source>
        <dbReference type="EMBL" id="RRR75020.1"/>
    </source>
</evidence>
<dbReference type="EMBL" id="RSAS01000219">
    <property type="protein sequence ID" value="RRR75020.1"/>
    <property type="molecule type" value="Genomic_DNA"/>
</dbReference>
<organism evidence="2 3">
    <name type="scientific">Candidatus Viridilinea halotolerans</name>
    <dbReference type="NCBI Taxonomy" id="2491704"/>
    <lineage>
        <taxon>Bacteria</taxon>
        <taxon>Bacillati</taxon>
        <taxon>Chloroflexota</taxon>
        <taxon>Chloroflexia</taxon>
        <taxon>Chloroflexales</taxon>
        <taxon>Chloroflexineae</taxon>
        <taxon>Oscillochloridaceae</taxon>
        <taxon>Candidatus Viridilinea</taxon>
    </lineage>
</organism>
<dbReference type="InterPro" id="IPR002881">
    <property type="entry name" value="DUF58"/>
</dbReference>